<protein>
    <submittedName>
        <fullName evidence="7">TM2 domain-containing protein</fullName>
    </submittedName>
</protein>
<dbReference type="Pfam" id="PF05154">
    <property type="entry name" value="TM2"/>
    <property type="match status" value="1"/>
</dbReference>
<evidence type="ECO:0000256" key="3">
    <source>
        <dbReference type="ARBA" id="ARBA00022989"/>
    </source>
</evidence>
<dbReference type="InterPro" id="IPR007829">
    <property type="entry name" value="TM2"/>
</dbReference>
<dbReference type="EMBL" id="JBBBDM010000001">
    <property type="protein sequence ID" value="MEI5685980.1"/>
    <property type="molecule type" value="Genomic_DNA"/>
</dbReference>
<comment type="caution">
    <text evidence="7">The sequence shown here is derived from an EMBL/GenBank/DDBJ whole genome shotgun (WGS) entry which is preliminary data.</text>
</comment>
<comment type="subcellular location">
    <subcellularLocation>
        <location evidence="1">Membrane</location>
        <topology evidence="1">Multi-pass membrane protein</topology>
    </subcellularLocation>
</comment>
<dbReference type="Proteomes" id="UP001367771">
    <property type="component" value="Unassembled WGS sequence"/>
</dbReference>
<accession>A0ABU8GYQ9</accession>
<feature type="domain" description="TM2" evidence="6">
    <location>
        <begin position="80"/>
        <end position="133"/>
    </location>
</feature>
<evidence type="ECO:0000256" key="2">
    <source>
        <dbReference type="ARBA" id="ARBA00022692"/>
    </source>
</evidence>
<proteinExistence type="predicted"/>
<gene>
    <name evidence="7" type="ORF">V8201_02685</name>
</gene>
<keyword evidence="4 5" id="KW-0472">Membrane</keyword>
<evidence type="ECO:0000313" key="8">
    <source>
        <dbReference type="Proteomes" id="UP001367771"/>
    </source>
</evidence>
<dbReference type="RefSeq" id="WP_336544404.1">
    <property type="nucleotide sequence ID" value="NZ_JBBBDM010000001.1"/>
</dbReference>
<keyword evidence="2 5" id="KW-0812">Transmembrane</keyword>
<evidence type="ECO:0000256" key="4">
    <source>
        <dbReference type="ARBA" id="ARBA00023136"/>
    </source>
</evidence>
<evidence type="ECO:0000256" key="1">
    <source>
        <dbReference type="ARBA" id="ARBA00004141"/>
    </source>
</evidence>
<sequence length="152" mass="16500">MRGQVLGVDQRSGDGLVAGEDGQRYRFTPADWAQRGEPAIGVTVDFETAGDHALNVFPLPVPGGDRHVLAPPPPRVVASDRNKFVAALLAFFLGTLGVHRFYLGRTGSAVTMLVLTFTVVGMLVSGPWALIDALRYLFMSEREFAVRYARPA</sequence>
<evidence type="ECO:0000256" key="5">
    <source>
        <dbReference type="SAM" id="Phobius"/>
    </source>
</evidence>
<reference evidence="7 8" key="1">
    <citation type="journal article" date="2013" name="Int. J. Syst. Evol. Microbiol.">
        <title>Sphingomonas kyungheensis sp. nov., a bacterium with ginsenoside-converting activity isolated from soil of a ginseng field.</title>
        <authorList>
            <person name="Son H.M."/>
            <person name="Yang J.E."/>
            <person name="Park Y."/>
            <person name="Han C.K."/>
            <person name="Kim S.G."/>
            <person name="Kook M."/>
            <person name="Yi T.H."/>
        </authorList>
    </citation>
    <scope>NUCLEOTIDE SEQUENCE [LARGE SCALE GENOMIC DNA]</scope>
    <source>
        <strain evidence="7 8">LMG 26582</strain>
    </source>
</reference>
<evidence type="ECO:0000313" key="7">
    <source>
        <dbReference type="EMBL" id="MEI5685980.1"/>
    </source>
</evidence>
<organism evidence="7 8">
    <name type="scientific">Sphingomonas kyungheensis</name>
    <dbReference type="NCBI Taxonomy" id="1069987"/>
    <lineage>
        <taxon>Bacteria</taxon>
        <taxon>Pseudomonadati</taxon>
        <taxon>Pseudomonadota</taxon>
        <taxon>Alphaproteobacteria</taxon>
        <taxon>Sphingomonadales</taxon>
        <taxon>Sphingomonadaceae</taxon>
        <taxon>Sphingomonas</taxon>
    </lineage>
</organism>
<name>A0ABU8GYQ9_9SPHN</name>
<keyword evidence="8" id="KW-1185">Reference proteome</keyword>
<evidence type="ECO:0000259" key="6">
    <source>
        <dbReference type="Pfam" id="PF05154"/>
    </source>
</evidence>
<feature type="transmembrane region" description="Helical" evidence="5">
    <location>
        <begin position="109"/>
        <end position="131"/>
    </location>
</feature>
<feature type="transmembrane region" description="Helical" evidence="5">
    <location>
        <begin position="84"/>
        <end position="103"/>
    </location>
</feature>
<keyword evidence="3 5" id="KW-1133">Transmembrane helix</keyword>